<sequence>MTLNFPDMPPFPDLADGANYNQAVLDMFTHLGVSMVQYMEGLSAEDFFQVMSSLTDTTAGKVMINGAHGLGGAGISTTNGDCNAIAASGSYTFESSTLNRPAFTNGTILHIARTSTIHTQLAISRATSSLGQIAVRAKDGTNWSDWKALDATSGNNANGEWVRLPNGTQICTCQAFQTSDTADTTWTYPASFLFPASPGRPAVSGAVSALSSAPAFLSIGGIAGSGTVATDVAVRAVNLNGDRVALAASLIAIGRWF</sequence>
<dbReference type="CDD" id="cd19958">
    <property type="entry name" value="pyocin_knob"/>
    <property type="match status" value="1"/>
</dbReference>
<proteinExistence type="predicted"/>
<reference evidence="1 2" key="1">
    <citation type="submission" date="2024-04" db="EMBL/GenBank/DDBJ databases">
        <title>Draft genome sequence of Pseudophaeobacter arcticus NBRC 116598.</title>
        <authorList>
            <person name="Miyakawa T."/>
            <person name="Kusuya Y."/>
            <person name="Miura T."/>
        </authorList>
    </citation>
    <scope>NUCLEOTIDE SEQUENCE [LARGE SCALE GENOMIC DNA]</scope>
    <source>
        <strain evidence="1 2">SU-CL00105</strain>
    </source>
</reference>
<comment type="caution">
    <text evidence="1">The sequence shown here is derived from an EMBL/GenBank/DDBJ whole genome shotgun (WGS) entry which is preliminary data.</text>
</comment>
<dbReference type="RefSeq" id="WP_348292543.1">
    <property type="nucleotide sequence ID" value="NZ_BAABWU010000007.1"/>
</dbReference>
<organism evidence="1 2">
    <name type="scientific">Pseudophaeobacter arcticus</name>
    <dbReference type="NCBI Taxonomy" id="385492"/>
    <lineage>
        <taxon>Bacteria</taxon>
        <taxon>Pseudomonadati</taxon>
        <taxon>Pseudomonadota</taxon>
        <taxon>Alphaproteobacteria</taxon>
        <taxon>Rhodobacterales</taxon>
        <taxon>Paracoccaceae</taxon>
        <taxon>Pseudophaeobacter</taxon>
    </lineage>
</organism>
<evidence type="ECO:0000313" key="1">
    <source>
        <dbReference type="EMBL" id="GAA6196706.1"/>
    </source>
</evidence>
<keyword evidence="2" id="KW-1185">Reference proteome</keyword>
<protein>
    <submittedName>
        <fullName evidence="1">Uncharacterized protein</fullName>
    </submittedName>
</protein>
<gene>
    <name evidence="1" type="ORF">NBRC116598_21500</name>
</gene>
<dbReference type="Proteomes" id="UP001441944">
    <property type="component" value="Unassembled WGS sequence"/>
</dbReference>
<evidence type="ECO:0000313" key="2">
    <source>
        <dbReference type="Proteomes" id="UP001441944"/>
    </source>
</evidence>
<name>A0ABQ0ALH1_9RHOB</name>
<accession>A0ABQ0ALH1</accession>
<dbReference type="EMBL" id="BAABWU010000007">
    <property type="protein sequence ID" value="GAA6196706.1"/>
    <property type="molecule type" value="Genomic_DNA"/>
</dbReference>